<dbReference type="InterPro" id="IPR007712">
    <property type="entry name" value="RelE/ParE_toxin"/>
</dbReference>
<dbReference type="OrthoDB" id="9798046at2"/>
<evidence type="ECO:0000256" key="2">
    <source>
        <dbReference type="ARBA" id="ARBA00022649"/>
    </source>
</evidence>
<dbReference type="NCBIfam" id="TIGR02385">
    <property type="entry name" value="RelE_StbE"/>
    <property type="match status" value="1"/>
</dbReference>
<dbReference type="Gene3D" id="3.30.2310.20">
    <property type="entry name" value="RelE-like"/>
    <property type="match status" value="1"/>
</dbReference>
<accession>A0A426FP62</accession>
<dbReference type="AlphaFoldDB" id="A0A426FP62"/>
<organism evidence="3 4">
    <name type="scientific">Lautropia dentalis</name>
    <dbReference type="NCBI Taxonomy" id="2490857"/>
    <lineage>
        <taxon>Bacteria</taxon>
        <taxon>Pseudomonadati</taxon>
        <taxon>Pseudomonadota</taxon>
        <taxon>Betaproteobacteria</taxon>
        <taxon>Burkholderiales</taxon>
        <taxon>Burkholderiaceae</taxon>
        <taxon>Lautropia</taxon>
    </lineage>
</organism>
<dbReference type="InterPro" id="IPR035093">
    <property type="entry name" value="RelE/ParE_toxin_dom_sf"/>
</dbReference>
<dbReference type="PANTHER" id="PTHR33755">
    <property type="entry name" value="TOXIN PARE1-RELATED"/>
    <property type="match status" value="1"/>
</dbReference>
<proteinExistence type="inferred from homology"/>
<keyword evidence="4" id="KW-1185">Reference proteome</keyword>
<evidence type="ECO:0000313" key="4">
    <source>
        <dbReference type="Proteomes" id="UP000270261"/>
    </source>
</evidence>
<comment type="similarity">
    <text evidence="1">Belongs to the RelE toxin family.</text>
</comment>
<sequence>MSRDSLPPVLPIVWSEQAESDLLEIASYINEQSPQNALAIVGRLQAAVQPLRRFPRLFKVSDRFPDAREIAVQPYVIFYKASDEGVTVLAIVHGSQKFPR</sequence>
<dbReference type="EMBL" id="RRUE01000002">
    <property type="protein sequence ID" value="RRN44465.1"/>
    <property type="molecule type" value="Genomic_DNA"/>
</dbReference>
<reference evidence="3 4" key="1">
    <citation type="submission" date="2018-11" db="EMBL/GenBank/DDBJ databases">
        <title>Genome sequencing of Lautropia sp. KCOM 2505 (= ChDC F240).</title>
        <authorList>
            <person name="Kook J.-K."/>
            <person name="Park S.-N."/>
            <person name="Lim Y.K."/>
        </authorList>
    </citation>
    <scope>NUCLEOTIDE SEQUENCE [LARGE SCALE GENOMIC DNA]</scope>
    <source>
        <strain evidence="3 4">KCOM 2505</strain>
    </source>
</reference>
<dbReference type="InterPro" id="IPR051803">
    <property type="entry name" value="TA_system_RelE-like_toxin"/>
</dbReference>
<gene>
    <name evidence="3" type="ORF">EHV23_14315</name>
</gene>
<keyword evidence="2" id="KW-1277">Toxin-antitoxin system</keyword>
<dbReference type="Proteomes" id="UP000270261">
    <property type="component" value="Unassembled WGS sequence"/>
</dbReference>
<protein>
    <submittedName>
        <fullName evidence="3">Type II toxin-antitoxin system RelE/ParE family toxin</fullName>
    </submittedName>
</protein>
<dbReference type="RefSeq" id="WP_125096657.1">
    <property type="nucleotide sequence ID" value="NZ_RRUE01000002.1"/>
</dbReference>
<name>A0A426FP62_9BURK</name>
<dbReference type="Pfam" id="PF05016">
    <property type="entry name" value="ParE_toxin"/>
    <property type="match status" value="1"/>
</dbReference>
<evidence type="ECO:0000256" key="1">
    <source>
        <dbReference type="ARBA" id="ARBA00006226"/>
    </source>
</evidence>
<comment type="caution">
    <text evidence="3">The sequence shown here is derived from an EMBL/GenBank/DDBJ whole genome shotgun (WGS) entry which is preliminary data.</text>
</comment>
<evidence type="ECO:0000313" key="3">
    <source>
        <dbReference type="EMBL" id="RRN44465.1"/>
    </source>
</evidence>